<feature type="signal peptide" evidence="2">
    <location>
        <begin position="1"/>
        <end position="18"/>
    </location>
</feature>
<gene>
    <name evidence="3" type="ORF">L3Y34_019946</name>
</gene>
<feature type="chain" id="PRO_5041908174" description="Glycoprotein" evidence="2">
    <location>
        <begin position="19"/>
        <end position="468"/>
    </location>
</feature>
<keyword evidence="2" id="KW-0732">Signal</keyword>
<dbReference type="AlphaFoldDB" id="A0AAE9IWS9"/>
<dbReference type="EMBL" id="CP090892">
    <property type="protein sequence ID" value="ULU09108.1"/>
    <property type="molecule type" value="Genomic_DNA"/>
</dbReference>
<organism evidence="3 4">
    <name type="scientific">Caenorhabditis briggsae</name>
    <dbReference type="NCBI Taxonomy" id="6238"/>
    <lineage>
        <taxon>Eukaryota</taxon>
        <taxon>Metazoa</taxon>
        <taxon>Ecdysozoa</taxon>
        <taxon>Nematoda</taxon>
        <taxon>Chromadorea</taxon>
        <taxon>Rhabditida</taxon>
        <taxon>Rhabditina</taxon>
        <taxon>Rhabditomorpha</taxon>
        <taxon>Rhabditoidea</taxon>
        <taxon>Rhabditidae</taxon>
        <taxon>Peloderinae</taxon>
        <taxon>Caenorhabditis</taxon>
    </lineage>
</organism>
<reference evidence="3 4" key="1">
    <citation type="submission" date="2022-05" db="EMBL/GenBank/DDBJ databases">
        <title>Chromosome-level reference genomes for two strains of Caenorhabditis briggsae: an improved platform for comparative genomics.</title>
        <authorList>
            <person name="Stevens L."/>
            <person name="Andersen E.C."/>
        </authorList>
    </citation>
    <scope>NUCLEOTIDE SEQUENCE [LARGE SCALE GENOMIC DNA]</scope>
    <source>
        <strain evidence="3">QX1410_ONT</strain>
        <tissue evidence="3">Whole-organism</tissue>
    </source>
</reference>
<keyword evidence="1" id="KW-1133">Transmembrane helix</keyword>
<evidence type="ECO:0000313" key="3">
    <source>
        <dbReference type="EMBL" id="ULU09108.1"/>
    </source>
</evidence>
<sequence>MLLFALCFSLLQVQQALSILTSVPLGPGFSEDEEKQEFECEIYPISMNYDESHPFNKMLSGKCKSSSRKDSKIRTSRSTAVIGAVVTIGFAFYVLGQNLYDSFVYKPHVEKQITLLQDALLKMQKAENLTIADIEELSDLFSAAQWAEISATIFETSKLEKIMNFFKLSSTELLKKFGFSGQIELDALRMFNYTFQCSEKPNKFILEVCGFSNPTRVFGTIHHVAPIGEFVQPGVYRYYQTPDLALLPMKGTLLSVEYCKKIGGHFSCFNTPANCTINRPKACRIHTTVAADGVFTKDLSDATYVATDKTVTHYSIRDNITGLLAYKNVDRSGQFLIRASSTQVIHIGTKSIVGRHDVLEVTPIIVDNTIPHLSHEDIDEMKRLEKEANGMVDESKYETLHWGVLNMLTHASWAYLLEYCRNGLIACGVVLVVLVIGWCAWKCGCNKKEKKGEHFEGNKKEKLKNNDV</sequence>
<feature type="transmembrane region" description="Helical" evidence="1">
    <location>
        <begin position="423"/>
        <end position="441"/>
    </location>
</feature>
<proteinExistence type="predicted"/>
<accession>A0AAE9IWS9</accession>
<keyword evidence="1" id="KW-0812">Transmembrane</keyword>
<evidence type="ECO:0008006" key="5">
    <source>
        <dbReference type="Google" id="ProtNLM"/>
    </source>
</evidence>
<evidence type="ECO:0000256" key="1">
    <source>
        <dbReference type="SAM" id="Phobius"/>
    </source>
</evidence>
<dbReference type="Proteomes" id="UP000827892">
    <property type="component" value="Chromosome II"/>
</dbReference>
<name>A0AAE9IWS9_CAEBR</name>
<keyword evidence="1" id="KW-0472">Membrane</keyword>
<evidence type="ECO:0000256" key="2">
    <source>
        <dbReference type="SAM" id="SignalP"/>
    </source>
</evidence>
<evidence type="ECO:0000313" key="4">
    <source>
        <dbReference type="Proteomes" id="UP000827892"/>
    </source>
</evidence>
<protein>
    <recommendedName>
        <fullName evidence="5">Glycoprotein</fullName>
    </recommendedName>
</protein>